<comment type="caution">
    <text evidence="2">The sequence shown here is derived from an EMBL/GenBank/DDBJ whole genome shotgun (WGS) entry which is preliminary data.</text>
</comment>
<dbReference type="RefSeq" id="WP_193871315.1">
    <property type="nucleotide sequence ID" value="NZ_JADEWU010000074.1"/>
</dbReference>
<evidence type="ECO:0000313" key="3">
    <source>
        <dbReference type="Proteomes" id="UP000640725"/>
    </source>
</evidence>
<accession>A0ABR9UHI8</accession>
<dbReference type="InterPro" id="IPR004045">
    <property type="entry name" value="Glutathione_S-Trfase_N"/>
</dbReference>
<keyword evidence="3" id="KW-1185">Reference proteome</keyword>
<sequence length="43" mass="5162">MLKLYHTPFSINTQRVWLLLLEKQIEFESVFIELDGVQFKHVA</sequence>
<proteinExistence type="predicted"/>
<dbReference type="InterPro" id="IPR036249">
    <property type="entry name" value="Thioredoxin-like_sf"/>
</dbReference>
<dbReference type="SUPFAM" id="SSF52833">
    <property type="entry name" value="Thioredoxin-like"/>
    <property type="match status" value="1"/>
</dbReference>
<dbReference type="EMBL" id="JADEWU010000074">
    <property type="protein sequence ID" value="MBE9145920.1"/>
    <property type="molecule type" value="Genomic_DNA"/>
</dbReference>
<dbReference type="CDD" id="cd00570">
    <property type="entry name" value="GST_N_family"/>
    <property type="match status" value="1"/>
</dbReference>
<protein>
    <submittedName>
        <fullName evidence="2">Glutathione S-transferase family protein</fullName>
    </submittedName>
</protein>
<feature type="domain" description="GST N-terminal" evidence="1">
    <location>
        <begin position="1"/>
        <end position="43"/>
    </location>
</feature>
<reference evidence="2 3" key="1">
    <citation type="submission" date="2020-10" db="EMBL/GenBank/DDBJ databases">
        <authorList>
            <person name="Castelo-Branco R."/>
            <person name="Eusebio N."/>
            <person name="Adriana R."/>
            <person name="Vieira A."/>
            <person name="Brugerolle De Fraissinette N."/>
            <person name="Rezende De Castro R."/>
            <person name="Schneider M.P."/>
            <person name="Vasconcelos V."/>
            <person name="Leao P.N."/>
        </authorList>
    </citation>
    <scope>NUCLEOTIDE SEQUENCE [LARGE SCALE GENOMIC DNA]</scope>
    <source>
        <strain evidence="2 3">LEGE 06226</strain>
    </source>
</reference>
<organism evidence="2 3">
    <name type="scientific">Planktothrix mougeotii LEGE 06226</name>
    <dbReference type="NCBI Taxonomy" id="1828728"/>
    <lineage>
        <taxon>Bacteria</taxon>
        <taxon>Bacillati</taxon>
        <taxon>Cyanobacteriota</taxon>
        <taxon>Cyanophyceae</taxon>
        <taxon>Oscillatoriophycideae</taxon>
        <taxon>Oscillatoriales</taxon>
        <taxon>Microcoleaceae</taxon>
        <taxon>Planktothrix</taxon>
    </lineage>
</organism>
<gene>
    <name evidence="2" type="ORF">IQ236_22270</name>
</gene>
<dbReference type="Gene3D" id="3.40.30.10">
    <property type="entry name" value="Glutaredoxin"/>
    <property type="match status" value="1"/>
</dbReference>
<evidence type="ECO:0000259" key="1">
    <source>
        <dbReference type="PROSITE" id="PS50404"/>
    </source>
</evidence>
<evidence type="ECO:0000313" key="2">
    <source>
        <dbReference type="EMBL" id="MBE9145920.1"/>
    </source>
</evidence>
<dbReference type="Pfam" id="PF13417">
    <property type="entry name" value="GST_N_3"/>
    <property type="match status" value="1"/>
</dbReference>
<name>A0ABR9UHI8_9CYAN</name>
<dbReference type="PROSITE" id="PS50404">
    <property type="entry name" value="GST_NTER"/>
    <property type="match status" value="1"/>
</dbReference>
<dbReference type="Proteomes" id="UP000640725">
    <property type="component" value="Unassembled WGS sequence"/>
</dbReference>